<dbReference type="SUPFAM" id="SSF50044">
    <property type="entry name" value="SH3-domain"/>
    <property type="match status" value="2"/>
</dbReference>
<dbReference type="AlphaFoldDB" id="A0A0B7KMC0"/>
<dbReference type="GO" id="GO:0030833">
    <property type="term" value="P:regulation of actin filament polymerization"/>
    <property type="evidence" value="ECO:0007669"/>
    <property type="project" value="TreeGrafter"/>
</dbReference>
<dbReference type="GO" id="GO:0005884">
    <property type="term" value="C:actin filament"/>
    <property type="evidence" value="ECO:0007669"/>
    <property type="project" value="TreeGrafter"/>
</dbReference>
<dbReference type="GO" id="GO:0051015">
    <property type="term" value="F:actin filament binding"/>
    <property type="evidence" value="ECO:0007669"/>
    <property type="project" value="TreeGrafter"/>
</dbReference>
<dbReference type="InterPro" id="IPR001452">
    <property type="entry name" value="SH3_domain"/>
</dbReference>
<dbReference type="SMART" id="SM00102">
    <property type="entry name" value="ADF"/>
    <property type="match status" value="1"/>
</dbReference>
<evidence type="ECO:0000256" key="2">
    <source>
        <dbReference type="PROSITE-ProRule" id="PRU00192"/>
    </source>
</evidence>
<dbReference type="PANTHER" id="PTHR10829">
    <property type="entry name" value="CORTACTIN AND DREBRIN"/>
    <property type="match status" value="1"/>
</dbReference>
<dbReference type="CDD" id="cd11962">
    <property type="entry name" value="SH3_Abp1_fungi_C1"/>
    <property type="match status" value="1"/>
</dbReference>
<dbReference type="Pfam" id="PF00018">
    <property type="entry name" value="SH3_1"/>
    <property type="match status" value="1"/>
</dbReference>
<evidence type="ECO:0000313" key="6">
    <source>
        <dbReference type="EMBL" id="CEO55871.1"/>
    </source>
</evidence>
<feature type="domain" description="ADF-H" evidence="5">
    <location>
        <begin position="5"/>
        <end position="152"/>
    </location>
</feature>
<dbReference type="GO" id="GO:0030864">
    <property type="term" value="C:cortical actin cytoskeleton"/>
    <property type="evidence" value="ECO:0007669"/>
    <property type="project" value="TreeGrafter"/>
</dbReference>
<dbReference type="FunFam" id="2.30.30.40:FF:000273">
    <property type="entry name" value="Actin binding protein"/>
    <property type="match status" value="1"/>
</dbReference>
<reference evidence="6" key="1">
    <citation type="submission" date="2015-01" db="EMBL/GenBank/DDBJ databases">
        <authorList>
            <person name="Durling Mikael"/>
        </authorList>
    </citation>
    <scope>NUCLEOTIDE SEQUENCE</scope>
</reference>
<dbReference type="InterPro" id="IPR029006">
    <property type="entry name" value="ADF-H/Gelsolin-like_dom_sf"/>
</dbReference>
<dbReference type="InterPro" id="IPR002108">
    <property type="entry name" value="ADF-H"/>
</dbReference>
<dbReference type="Gene3D" id="3.40.20.10">
    <property type="entry name" value="Severin"/>
    <property type="match status" value="1"/>
</dbReference>
<evidence type="ECO:0000256" key="3">
    <source>
        <dbReference type="SAM" id="MobiDB-lite"/>
    </source>
</evidence>
<feature type="region of interest" description="Disordered" evidence="3">
    <location>
        <begin position="238"/>
        <end position="266"/>
    </location>
</feature>
<evidence type="ECO:0008006" key="7">
    <source>
        <dbReference type="Google" id="ProtNLM"/>
    </source>
</evidence>
<dbReference type="SMART" id="SM00326">
    <property type="entry name" value="SH3"/>
    <property type="match status" value="2"/>
</dbReference>
<keyword evidence="1 2" id="KW-0728">SH3 domain</keyword>
<dbReference type="PANTHER" id="PTHR10829:SF25">
    <property type="entry name" value="DREBRIN-LIKE PROTEIN"/>
    <property type="match status" value="1"/>
</dbReference>
<dbReference type="GO" id="GO:0030427">
    <property type="term" value="C:site of polarized growth"/>
    <property type="evidence" value="ECO:0007669"/>
    <property type="project" value="TreeGrafter"/>
</dbReference>
<feature type="compositionally biased region" description="Basic and acidic residues" evidence="3">
    <location>
        <begin position="380"/>
        <end position="389"/>
    </location>
</feature>
<dbReference type="CDD" id="cd11281">
    <property type="entry name" value="ADF_drebrin_like"/>
    <property type="match status" value="1"/>
</dbReference>
<dbReference type="PROSITE" id="PS51263">
    <property type="entry name" value="ADF_H"/>
    <property type="match status" value="1"/>
</dbReference>
<dbReference type="Gene3D" id="2.30.30.40">
    <property type="entry name" value="SH3 Domains"/>
    <property type="match status" value="2"/>
</dbReference>
<dbReference type="FunFam" id="3.40.20.10:FF:000045">
    <property type="entry name" value="Actin binding protein, putative"/>
    <property type="match status" value="1"/>
</dbReference>
<sequence length="715" mass="76254">MASLNLSINGPSIKSSYNGVINGPAPSTDSPTHAQWALFTVQAPLQNAFQDSGAKESILKVQGTGDGELSDLIEDFSEGRVQYAFVKVKDPNSGLPKYILIAWCGGGVPERTKGYFTSHTAAVSKILHGYHVQITARSESDLEPQVVMEKVANASGAKYSAGSSIGAPAPRPPVKSKPVFTPTTYSAGRVDPIVAARTKKDSNVDEDGWGADAPPVSRSQIEKVDSAYKPTKVNMAELTKQKPESSRFSAAPPKPEAPSDVVRGGYQPIGKVDIAAIRAQAKEKKDDRPTPVKGAYEPVGKVDIAAIRARAQKPANEEPEPVEESKPLSERAAAFSQPPVSERLTTLPKPKVANKFVGSSSFTGTKPPTGGGKTPAQLWAEKKAKERGVDVGSVGSPPPTASPVEPQTSGGGWKSGYSGKSWAPVHTSSQFGRPHESIAQQTTGEQDRSVEEETPASSGGVAALKDRFKGTAPISAGSVPQIPRAAEEDHDDAPPPLSQSSRPSGGFALPGLPSRPAPADEQEEEQEDPSAYEPERESSPVRIAVPVSASRPVVEPPEARAPPPIPAADIDVPDEDELPDEQEQTRAARGAATAVAEQEFEPEQVAAAQSSQGGYRAVVQYDYEKAEENEIELIEGQIVTDIDMVDDDWWLGTNSKGERGLFPSNYVEITEEPSEISFPEDAKITNLEFPDEDWWAGEYNGKKGLFPANYVQLDS</sequence>
<feature type="region of interest" description="Disordered" evidence="3">
    <location>
        <begin position="280"/>
        <end position="613"/>
    </location>
</feature>
<feature type="compositionally biased region" description="Acidic residues" evidence="3">
    <location>
        <begin position="520"/>
        <end position="530"/>
    </location>
</feature>
<dbReference type="Pfam" id="PF00241">
    <property type="entry name" value="Cofilin_ADF"/>
    <property type="match status" value="1"/>
</dbReference>
<evidence type="ECO:0000256" key="1">
    <source>
        <dbReference type="ARBA" id="ARBA00022443"/>
    </source>
</evidence>
<dbReference type="SUPFAM" id="SSF55753">
    <property type="entry name" value="Actin depolymerizing proteins"/>
    <property type="match status" value="1"/>
</dbReference>
<dbReference type="PROSITE" id="PS50002">
    <property type="entry name" value="SH3"/>
    <property type="match status" value="1"/>
</dbReference>
<feature type="domain" description="SH3" evidence="4">
    <location>
        <begin position="612"/>
        <end position="672"/>
    </location>
</feature>
<feature type="compositionally biased region" description="Acidic residues" evidence="3">
    <location>
        <begin position="571"/>
        <end position="582"/>
    </location>
</feature>
<gene>
    <name evidence="6" type="ORF">BN869_000011929_1</name>
</gene>
<dbReference type="InterPro" id="IPR036028">
    <property type="entry name" value="SH3-like_dom_sf"/>
</dbReference>
<proteinExistence type="predicted"/>
<accession>A0A0B7KMC0</accession>
<feature type="compositionally biased region" description="Basic and acidic residues" evidence="3">
    <location>
        <begin position="280"/>
        <end position="290"/>
    </location>
</feature>
<feature type="region of interest" description="Disordered" evidence="3">
    <location>
        <begin position="160"/>
        <end position="182"/>
    </location>
</feature>
<protein>
    <recommendedName>
        <fullName evidence="7">SH3 domain-containing protein</fullName>
    </recommendedName>
</protein>
<organism evidence="6">
    <name type="scientific">Bionectria ochroleuca</name>
    <name type="common">Gliocladium roseum</name>
    <dbReference type="NCBI Taxonomy" id="29856"/>
    <lineage>
        <taxon>Eukaryota</taxon>
        <taxon>Fungi</taxon>
        <taxon>Dikarya</taxon>
        <taxon>Ascomycota</taxon>
        <taxon>Pezizomycotina</taxon>
        <taxon>Sordariomycetes</taxon>
        <taxon>Hypocreomycetidae</taxon>
        <taxon>Hypocreales</taxon>
        <taxon>Bionectriaceae</taxon>
        <taxon>Clonostachys</taxon>
    </lineage>
</organism>
<dbReference type="Pfam" id="PF14604">
    <property type="entry name" value="SH3_9"/>
    <property type="match status" value="1"/>
</dbReference>
<dbReference type="InterPro" id="IPR035719">
    <property type="entry name" value="Abp1_fungi_SH3_C1"/>
</dbReference>
<evidence type="ECO:0000259" key="4">
    <source>
        <dbReference type="PROSITE" id="PS50002"/>
    </source>
</evidence>
<feature type="compositionally biased region" description="Low complexity" evidence="3">
    <location>
        <begin position="585"/>
        <end position="597"/>
    </location>
</feature>
<dbReference type="EMBL" id="CDPU01000058">
    <property type="protein sequence ID" value="CEO55871.1"/>
    <property type="molecule type" value="Genomic_DNA"/>
</dbReference>
<name>A0A0B7KMC0_BIOOC</name>
<evidence type="ECO:0000259" key="5">
    <source>
        <dbReference type="PROSITE" id="PS51263"/>
    </source>
</evidence>